<evidence type="ECO:0000313" key="2">
    <source>
        <dbReference type="EMBL" id="ETK75224.1"/>
    </source>
</evidence>
<dbReference type="AlphaFoldDB" id="W2FX16"/>
<organism evidence="2">
    <name type="scientific">Phytophthora nicotianae</name>
    <name type="common">Potato buckeye rot agent</name>
    <name type="synonym">Phytophthora parasitica</name>
    <dbReference type="NCBI Taxonomy" id="4792"/>
    <lineage>
        <taxon>Eukaryota</taxon>
        <taxon>Sar</taxon>
        <taxon>Stramenopiles</taxon>
        <taxon>Oomycota</taxon>
        <taxon>Peronosporomycetes</taxon>
        <taxon>Peronosporales</taxon>
        <taxon>Peronosporaceae</taxon>
        <taxon>Phytophthora</taxon>
    </lineage>
</organism>
<sequence length="259" mass="28943">MIKDKVPPSVLCGSRRRTPEMVGLVLLLVTAFSMVGRVVDISSRSISNPELSVPGGRNDVRQTLRLQRQQELQTLITQPTRAPHVYNNQDIKSKCYKQRDVGIIPSVRQAAKNFCMNGGWDKEKQQPVSPSKATKISTYRVPGGIRSATFQNLMLDLIDVKINSPIESMAQDGGKHDPRFNFNPRLINCACDEFAAYFSGLPGDKERRGEQVWQPSLMLFPDSGIPLSSICSLERPKNTSRSAWDFVKNPLQAPDNNET</sequence>
<evidence type="ECO:0000256" key="1">
    <source>
        <dbReference type="SAM" id="Phobius"/>
    </source>
</evidence>
<accession>W2FX16</accession>
<dbReference type="VEuPathDB" id="FungiDB:PPTG_17418"/>
<protein>
    <submittedName>
        <fullName evidence="2">Uncharacterized protein</fullName>
    </submittedName>
</protein>
<feature type="transmembrane region" description="Helical" evidence="1">
    <location>
        <begin position="21"/>
        <end position="39"/>
    </location>
</feature>
<gene>
    <name evidence="2" type="ORF">L915_18146</name>
</gene>
<name>W2FX16_PHYNI</name>
<feature type="non-terminal residue" evidence="2">
    <location>
        <position position="259"/>
    </location>
</feature>
<dbReference type="Proteomes" id="UP000053236">
    <property type="component" value="Unassembled WGS sequence"/>
</dbReference>
<proteinExistence type="predicted"/>
<keyword evidence="1" id="KW-1133">Transmembrane helix</keyword>
<keyword evidence="1" id="KW-0812">Transmembrane</keyword>
<dbReference type="EMBL" id="KI688916">
    <property type="protein sequence ID" value="ETK75224.1"/>
    <property type="molecule type" value="Genomic_DNA"/>
</dbReference>
<keyword evidence="1" id="KW-0472">Membrane</keyword>
<reference evidence="2" key="1">
    <citation type="submission" date="2013-11" db="EMBL/GenBank/DDBJ databases">
        <title>The Genome Sequence of Phytophthora parasitica CJ02B3.</title>
        <authorList>
            <consortium name="The Broad Institute Genomics Platform"/>
            <person name="Russ C."/>
            <person name="Tyler B."/>
            <person name="Panabieres F."/>
            <person name="Shan W."/>
            <person name="Tripathy S."/>
            <person name="Grunwald N."/>
            <person name="Machado M."/>
            <person name="Johnson C.S."/>
            <person name="Arredondo F."/>
            <person name="Hong C."/>
            <person name="Coffey M."/>
            <person name="Young S.K."/>
            <person name="Zeng Q."/>
            <person name="Gargeya S."/>
            <person name="Fitzgerald M."/>
            <person name="Abouelleil A."/>
            <person name="Alvarado L."/>
            <person name="Chapman S.B."/>
            <person name="Gainer-Dewar J."/>
            <person name="Goldberg J."/>
            <person name="Griggs A."/>
            <person name="Gujja S."/>
            <person name="Hansen M."/>
            <person name="Howarth C."/>
            <person name="Imamovic A."/>
            <person name="Ireland A."/>
            <person name="Larimer J."/>
            <person name="McCowan C."/>
            <person name="Murphy C."/>
            <person name="Pearson M."/>
            <person name="Poon T.W."/>
            <person name="Priest M."/>
            <person name="Roberts A."/>
            <person name="Saif S."/>
            <person name="Shea T."/>
            <person name="Sykes S."/>
            <person name="Wortman J."/>
            <person name="Nusbaum C."/>
            <person name="Birren B."/>
        </authorList>
    </citation>
    <scope>NUCLEOTIDE SEQUENCE [LARGE SCALE GENOMIC DNA]</scope>
    <source>
        <strain evidence="2">CJ02B3</strain>
    </source>
</reference>